<evidence type="ECO:0008006" key="6">
    <source>
        <dbReference type="Google" id="ProtNLM"/>
    </source>
</evidence>
<name>A0ABD3PH86_9STRA</name>
<feature type="region of interest" description="Disordered" evidence="2">
    <location>
        <begin position="704"/>
        <end position="734"/>
    </location>
</feature>
<dbReference type="Proteomes" id="UP001516023">
    <property type="component" value="Unassembled WGS sequence"/>
</dbReference>
<keyword evidence="3" id="KW-0472">Membrane</keyword>
<dbReference type="EMBL" id="JABMIG020000182">
    <property type="protein sequence ID" value="KAL3787082.1"/>
    <property type="molecule type" value="Genomic_DNA"/>
</dbReference>
<feature type="compositionally biased region" description="Low complexity" evidence="2">
    <location>
        <begin position="21"/>
        <end position="30"/>
    </location>
</feature>
<feature type="compositionally biased region" description="Low complexity" evidence="2">
    <location>
        <begin position="716"/>
        <end position="727"/>
    </location>
</feature>
<organism evidence="4 5">
    <name type="scientific">Cyclotella cryptica</name>
    <dbReference type="NCBI Taxonomy" id="29204"/>
    <lineage>
        <taxon>Eukaryota</taxon>
        <taxon>Sar</taxon>
        <taxon>Stramenopiles</taxon>
        <taxon>Ochrophyta</taxon>
        <taxon>Bacillariophyta</taxon>
        <taxon>Coscinodiscophyceae</taxon>
        <taxon>Thalassiosirophycidae</taxon>
        <taxon>Stephanodiscales</taxon>
        <taxon>Stephanodiscaceae</taxon>
        <taxon>Cyclotella</taxon>
    </lineage>
</organism>
<sequence length="884" mass="98288">SLTPDKGSFQKHPSHRRASEELSLAPLSLPQRPTSDKQHRTTMTISDEAPPQDRDSGHGFSSHLDIEDLVRALDEKARAAEERAKTADDRSLALAERVATLEDQLQQKILAERPSLFKVYESNNQSQKFSDRNVHSSERKIFANKEDAIQTVVGVREECNADYNDKVPYLAERLDLIERRLDECEDTKRGTALCNEFTLPQSTFSLLVTEHPLSSPFIFAVFTATLSITCLGLVLADAVSNGTAGNRLNVPPGVSSAVRGAQFVGLLVGVLFEDECPQGLQNIAQGAGHTLLLDGTTKIHKRLIAVSILRLVVGYLFLSSLFINVVQNSDVIAIFYDVLALEFVENIDDTAFALAMKGFLGQRMLVATVKKHTLKVPIDTPRRSIIQSRDLFGDSQRSVSRGILSSGSLISNSRSNYSARFIYFLNAIVLLVGLTYISIMQSQGEYRCRRLNVSFNEEIWKTASIALPDGSTGTMLLVYPYFNGIYAAEGSVDGHPRYVEQDKFSGSPFVKRKGAEIRYCEEIESWVFMHPEIMTSNECGWLFRSYQVSSETNYDIINAANDPWIAWTGEVVWDSSVTIECTSCSDDSDCSYQGSCKWMGKLIPEVALTSHFIFDANATTGYYGVCSCNNGRSGDYCEFERPCLSLATEKAEKLGSPGSPGEQWVHDNSITLMSGQVYSRPVYIQTDLTDDPFDWRKFDVRRREPTSVPSIQPSAPTFLPTPLDTPTNVPTQSPRPTFLPLFKAETIFPTVLLGETLNVSSSPTFTANFTPPYPAPMNISGSFDDSLPNLPVDSPPLYGDQAAFASPTDAPTKPWYIANEYELDVEDFAEHDDFFESKPLHDLDDIMQNYSVVLSFTGSRFYATIVEPDATFNDIFPQDYHVSI</sequence>
<evidence type="ECO:0000313" key="4">
    <source>
        <dbReference type="EMBL" id="KAL3787082.1"/>
    </source>
</evidence>
<keyword evidence="1" id="KW-0175">Coiled coil</keyword>
<evidence type="ECO:0000313" key="5">
    <source>
        <dbReference type="Proteomes" id="UP001516023"/>
    </source>
</evidence>
<feature type="non-terminal residue" evidence="4">
    <location>
        <position position="1"/>
    </location>
</feature>
<reference evidence="4 5" key="1">
    <citation type="journal article" date="2020" name="G3 (Bethesda)">
        <title>Improved Reference Genome for Cyclotella cryptica CCMP332, a Model for Cell Wall Morphogenesis, Salinity Adaptation, and Lipid Production in Diatoms (Bacillariophyta).</title>
        <authorList>
            <person name="Roberts W.R."/>
            <person name="Downey K.M."/>
            <person name="Ruck E.C."/>
            <person name="Traller J.C."/>
            <person name="Alverson A.J."/>
        </authorList>
    </citation>
    <scope>NUCLEOTIDE SEQUENCE [LARGE SCALE GENOMIC DNA]</scope>
    <source>
        <strain evidence="4 5">CCMP332</strain>
    </source>
</reference>
<comment type="caution">
    <text evidence="4">The sequence shown here is derived from an EMBL/GenBank/DDBJ whole genome shotgun (WGS) entry which is preliminary data.</text>
</comment>
<gene>
    <name evidence="4" type="ORF">HJC23_011766</name>
</gene>
<dbReference type="AlphaFoldDB" id="A0ABD3PH86"/>
<keyword evidence="3" id="KW-1133">Transmembrane helix</keyword>
<feature type="transmembrane region" description="Helical" evidence="3">
    <location>
        <begin position="421"/>
        <end position="440"/>
    </location>
</feature>
<keyword evidence="3" id="KW-0812">Transmembrane</keyword>
<protein>
    <recommendedName>
        <fullName evidence="6">EGF-like domain-containing protein</fullName>
    </recommendedName>
</protein>
<feature type="transmembrane region" description="Helical" evidence="3">
    <location>
        <begin position="303"/>
        <end position="323"/>
    </location>
</feature>
<feature type="coiled-coil region" evidence="1">
    <location>
        <begin position="63"/>
        <end position="90"/>
    </location>
</feature>
<evidence type="ECO:0000256" key="2">
    <source>
        <dbReference type="SAM" id="MobiDB-lite"/>
    </source>
</evidence>
<evidence type="ECO:0000256" key="1">
    <source>
        <dbReference type="SAM" id="Coils"/>
    </source>
</evidence>
<accession>A0ABD3PH86</accession>
<keyword evidence="5" id="KW-1185">Reference proteome</keyword>
<proteinExistence type="predicted"/>
<evidence type="ECO:0000256" key="3">
    <source>
        <dbReference type="SAM" id="Phobius"/>
    </source>
</evidence>
<feature type="region of interest" description="Disordered" evidence="2">
    <location>
        <begin position="1"/>
        <end position="61"/>
    </location>
</feature>